<dbReference type="Proteomes" id="UP000789831">
    <property type="component" value="Unassembled WGS sequence"/>
</dbReference>
<evidence type="ECO:0000313" key="3">
    <source>
        <dbReference type="EMBL" id="CAG8612361.1"/>
    </source>
</evidence>
<organism evidence="3 4">
    <name type="scientific">Ambispora gerdemannii</name>
    <dbReference type="NCBI Taxonomy" id="144530"/>
    <lineage>
        <taxon>Eukaryota</taxon>
        <taxon>Fungi</taxon>
        <taxon>Fungi incertae sedis</taxon>
        <taxon>Mucoromycota</taxon>
        <taxon>Glomeromycotina</taxon>
        <taxon>Glomeromycetes</taxon>
        <taxon>Archaeosporales</taxon>
        <taxon>Ambisporaceae</taxon>
        <taxon>Ambispora</taxon>
    </lineage>
</organism>
<comment type="caution">
    <text evidence="3">The sequence shown here is derived from an EMBL/GenBank/DDBJ whole genome shotgun (WGS) entry which is preliminary data.</text>
</comment>
<keyword evidence="2" id="KW-0472">Membrane</keyword>
<keyword evidence="2" id="KW-0812">Transmembrane</keyword>
<protein>
    <submittedName>
        <fullName evidence="3">11522_t:CDS:1</fullName>
    </submittedName>
</protein>
<feature type="compositionally biased region" description="Polar residues" evidence="1">
    <location>
        <begin position="435"/>
        <end position="447"/>
    </location>
</feature>
<dbReference type="AlphaFoldDB" id="A0A9N9CS63"/>
<reference evidence="3" key="1">
    <citation type="submission" date="2021-06" db="EMBL/GenBank/DDBJ databases">
        <authorList>
            <person name="Kallberg Y."/>
            <person name="Tangrot J."/>
            <person name="Rosling A."/>
        </authorList>
    </citation>
    <scope>NUCLEOTIDE SEQUENCE</scope>
    <source>
        <strain evidence="3">MT106</strain>
    </source>
</reference>
<keyword evidence="2" id="KW-1133">Transmembrane helix</keyword>
<accession>A0A9N9CS63</accession>
<name>A0A9N9CS63_9GLOM</name>
<evidence type="ECO:0000256" key="2">
    <source>
        <dbReference type="SAM" id="Phobius"/>
    </source>
</evidence>
<gene>
    <name evidence="3" type="ORF">AGERDE_LOCUS9655</name>
</gene>
<evidence type="ECO:0000256" key="1">
    <source>
        <dbReference type="SAM" id="MobiDB-lite"/>
    </source>
</evidence>
<proteinExistence type="predicted"/>
<feature type="region of interest" description="Disordered" evidence="1">
    <location>
        <begin position="417"/>
        <end position="453"/>
    </location>
</feature>
<feature type="transmembrane region" description="Helical" evidence="2">
    <location>
        <begin position="311"/>
        <end position="333"/>
    </location>
</feature>
<sequence length="453" mass="51019">MLVLLPLLIRVAAAIDDGDNDDKDVDVESVEEEVEVTGVVLLTCVICRDDENAAIMTYITYVAYLFYQVATDNPTIELSAERMTKIEVPDIEICGYGSDLRITKCAFTFTDWTSINLVNCSNEGFLYVYPSSLNNPKNINYCYLFTGNKTLWFTSKNATSKDKKIFQIEFYFKILNFTGAEALSISVPTIAVQILDPDSNILWKKKTKSKMANGMAEEITLQENNFAGIANYSTSVRFRRNTYREILDSDFASRIGFKPNYENITILTSTAQYFPLHLNPNFTESTESGHFCVRPGSYLNRVQSEKRVRTLLGVLGLAGGAFSAVCTILILLFGDRKFRPLGIVHRVARSEVDEIVATNDLPLITSFAKNQFLPDPERIVRCENRIQELEALLTNYFFDVTPLTYLRDKGLRRKSSENVESVESAGSDLSDYTRPATSSTNMTSNIAKDNDNY</sequence>
<dbReference type="OrthoDB" id="2339353at2759"/>
<dbReference type="EMBL" id="CAJVPL010002510">
    <property type="protein sequence ID" value="CAG8612361.1"/>
    <property type="molecule type" value="Genomic_DNA"/>
</dbReference>
<evidence type="ECO:0000313" key="4">
    <source>
        <dbReference type="Proteomes" id="UP000789831"/>
    </source>
</evidence>
<keyword evidence="4" id="KW-1185">Reference proteome</keyword>